<keyword evidence="8" id="KW-1185">Reference proteome</keyword>
<organism evidence="7 8">
    <name type="scientific">Exophiala viscosa</name>
    <dbReference type="NCBI Taxonomy" id="2486360"/>
    <lineage>
        <taxon>Eukaryota</taxon>
        <taxon>Fungi</taxon>
        <taxon>Dikarya</taxon>
        <taxon>Ascomycota</taxon>
        <taxon>Pezizomycotina</taxon>
        <taxon>Eurotiomycetes</taxon>
        <taxon>Chaetothyriomycetidae</taxon>
        <taxon>Chaetothyriales</taxon>
        <taxon>Herpotrichiellaceae</taxon>
        <taxon>Exophiala</taxon>
    </lineage>
</organism>
<name>A0AAN6DPE3_9EURO</name>
<reference evidence="7" key="1">
    <citation type="journal article" date="2022" name="bioRxiv">
        <title>Deciphering the potential niche of two novel black yeast fungi from a biological soil crust based on their genomes, phenotypes, and melanin regulation.</title>
        <authorList>
            <consortium name="DOE Joint Genome Institute"/>
            <person name="Carr E.C."/>
            <person name="Barton Q."/>
            <person name="Grambo S."/>
            <person name="Sullivan M."/>
            <person name="Renfro C.M."/>
            <person name="Kuo A."/>
            <person name="Pangilinan J."/>
            <person name="Lipzen A."/>
            <person name="Keymanesh K."/>
            <person name="Savage E."/>
            <person name="Barry K."/>
            <person name="Grigoriev I.V."/>
            <person name="Riekhof W.R."/>
            <person name="Harris S.S."/>
        </authorList>
    </citation>
    <scope>NUCLEOTIDE SEQUENCE</scope>
    <source>
        <strain evidence="7">JF 03-4F</strain>
    </source>
</reference>
<dbReference type="AlphaFoldDB" id="A0AAN6DPE3"/>
<comment type="caution">
    <text evidence="7">The sequence shown here is derived from an EMBL/GenBank/DDBJ whole genome shotgun (WGS) entry which is preliminary data.</text>
</comment>
<evidence type="ECO:0000313" key="7">
    <source>
        <dbReference type="EMBL" id="KAI1608345.1"/>
    </source>
</evidence>
<proteinExistence type="inferred from homology"/>
<dbReference type="PANTHER" id="PTHR30011">
    <property type="entry name" value="ALKANESULFONATE MONOOXYGENASE-RELATED"/>
    <property type="match status" value="1"/>
</dbReference>
<gene>
    <name evidence="7" type="ORF">EDD36DRAFT_482765</name>
</gene>
<comment type="similarity">
    <text evidence="5">Belongs to the NtaA/SnaA/DszA monooxygenase family.</text>
</comment>
<dbReference type="Gene3D" id="3.20.20.30">
    <property type="entry name" value="Luciferase-like domain"/>
    <property type="match status" value="1"/>
</dbReference>
<dbReference type="PANTHER" id="PTHR30011:SF16">
    <property type="entry name" value="C2H2 FINGER DOMAIN TRANSCRIPTION FACTOR (EUROFUNG)-RELATED"/>
    <property type="match status" value="1"/>
</dbReference>
<dbReference type="InterPro" id="IPR011251">
    <property type="entry name" value="Luciferase-like_dom"/>
</dbReference>
<keyword evidence="3" id="KW-0560">Oxidoreductase</keyword>
<dbReference type="PIRSF" id="PIRSF000337">
    <property type="entry name" value="NTA_MOA"/>
    <property type="match status" value="1"/>
</dbReference>
<dbReference type="CDD" id="cd01095">
    <property type="entry name" value="Nitrilotriacetate_monoxgenase"/>
    <property type="match status" value="1"/>
</dbReference>
<evidence type="ECO:0000256" key="3">
    <source>
        <dbReference type="ARBA" id="ARBA00023002"/>
    </source>
</evidence>
<dbReference type="InterPro" id="IPR051260">
    <property type="entry name" value="Diverse_substr_monoxygenases"/>
</dbReference>
<accession>A0AAN6DPE3</accession>
<evidence type="ECO:0000256" key="5">
    <source>
        <dbReference type="ARBA" id="ARBA00033748"/>
    </source>
</evidence>
<evidence type="ECO:0000259" key="6">
    <source>
        <dbReference type="Pfam" id="PF00296"/>
    </source>
</evidence>
<evidence type="ECO:0000256" key="2">
    <source>
        <dbReference type="ARBA" id="ARBA00022643"/>
    </source>
</evidence>
<evidence type="ECO:0000313" key="8">
    <source>
        <dbReference type="Proteomes" id="UP001203852"/>
    </source>
</evidence>
<dbReference type="Proteomes" id="UP001203852">
    <property type="component" value="Unassembled WGS sequence"/>
</dbReference>
<keyword evidence="1" id="KW-0285">Flavoprotein</keyword>
<feature type="domain" description="Luciferase-like" evidence="6">
    <location>
        <begin position="32"/>
        <end position="318"/>
    </location>
</feature>
<dbReference type="InterPro" id="IPR036661">
    <property type="entry name" value="Luciferase-like_sf"/>
</dbReference>
<dbReference type="SUPFAM" id="SSF51679">
    <property type="entry name" value="Bacterial luciferase-like"/>
    <property type="match status" value="1"/>
</dbReference>
<keyword evidence="4" id="KW-0503">Monooxygenase</keyword>
<sequence>MAGHKKKLHLAAFINSGAASQAWRHPDISAHERLDVNYYIEYAQRAEKAKIDLLFLADGASFVVRDVAKHYSSVSSFEPATLFSAVAARTENIGLVYTASVSDNEPTHVARQLASLDHISHGRAGWNIVTTPGPGSVNLGVPKDEVNDSVAKYRRARAFCDVVKALWDSFEDDALLRDRESGIYVDLEKIHSPQIENEFYTANQPLHIERPPQGHPMLAQGGTSPDGMSFGGSTADLIYCANYSIEEGQKTYRTLKGHAVAAGRKPQHLLVFTGVAVVWGPTQEEAERKLRGISSLWPIEVAVDNLNIDFGDLDLDDPFPDINTLTGPIKSRGRAAAIAVFARSNNLTIRQMAERASVGLGHRPLVGTTQHIVDDMQAWLEAEATDGFAVIQPALVNGLRDFTEHVVPELVRRGLFRREYEGRTLRDNLGIARPNNIYTDRRRTGSTE</sequence>
<evidence type="ECO:0000256" key="1">
    <source>
        <dbReference type="ARBA" id="ARBA00022630"/>
    </source>
</evidence>
<dbReference type="InterPro" id="IPR016215">
    <property type="entry name" value="NTA_MOA"/>
</dbReference>
<dbReference type="GO" id="GO:0016705">
    <property type="term" value="F:oxidoreductase activity, acting on paired donors, with incorporation or reduction of molecular oxygen"/>
    <property type="evidence" value="ECO:0007669"/>
    <property type="project" value="InterPro"/>
</dbReference>
<protein>
    <submittedName>
        <fullName evidence="7">FMN-dependent oxidoreductase</fullName>
    </submittedName>
</protein>
<dbReference type="GO" id="GO:0004497">
    <property type="term" value="F:monooxygenase activity"/>
    <property type="evidence" value="ECO:0007669"/>
    <property type="project" value="UniProtKB-KW"/>
</dbReference>
<keyword evidence="2" id="KW-0288">FMN</keyword>
<evidence type="ECO:0000256" key="4">
    <source>
        <dbReference type="ARBA" id="ARBA00023033"/>
    </source>
</evidence>
<dbReference type="EMBL" id="MU404363">
    <property type="protein sequence ID" value="KAI1608345.1"/>
    <property type="molecule type" value="Genomic_DNA"/>
</dbReference>
<dbReference type="Pfam" id="PF00296">
    <property type="entry name" value="Bac_luciferase"/>
    <property type="match status" value="1"/>
</dbReference>
<dbReference type="NCBIfam" id="TIGR03860">
    <property type="entry name" value="FMN_nitrolo"/>
    <property type="match status" value="1"/>
</dbReference>